<evidence type="ECO:0000313" key="3">
    <source>
        <dbReference type="Proteomes" id="UP000822688"/>
    </source>
</evidence>
<feature type="compositionally biased region" description="Basic and acidic residues" evidence="1">
    <location>
        <begin position="233"/>
        <end position="243"/>
    </location>
</feature>
<sequence>MHLRDSVICVRDEDKETDVLPMSAAGKKRQLLGSGGGARKKATTSPIHEKPYSLRSFLKPMDRGVGTGTVAETAFEFDSGDETATQLVEVKHGDQTCTLILDDSADESDPVCFKRKRSMRLKAQNQLSSVKEETFKANAGGCSKRRRADAQKNPGEQDREPSVILAWKHWCMYEEDGEEIDVLVNKRDERRRLERQNELQRQEQKKIGAADSTKVEAPENVMSSNNEAQVAMDRTREDGKDDSQTLELPLVTESGASHVDKRAVVSGDLRSLTGSEDRAVQVISGEGAEGSNTPAGIDSKLRKSPVRKGTSDSDIEIASGSVPASVNLGVGDRLGGIHSRASSTQALIIGDQQTDPSFFSAQEDSMVLDTIAEGVTTNSIAAITSHESISQSTLNDICTKPKAHGTDKKKGIHESGTSYCGRHGDALIVDLDEQQDGTDGVEPAVEKLDVGDSTGFGVPDSVPESSNQLHGNHPAPYMCGTSGHDWGQSSGSAMPVVATCLGHEVQEEQGESIGEPNEVAQRRRKQKVIELSDEEEDSNRVSIERRVLSGQHSYHGLEGRARSYGDAGGATTSGAEISSVDVAGRFAGAGRHPILAEHLRLVDYDDTDGGTVESNAPFQASAGLDDEQVKTYRRRSRNQGKAIAGEDSGEEVRGPTTRQDGETSDVDSHEGQLGGELPPAGPPVFCPVCNNELEPGMSNERINDHIDKCLRRF</sequence>
<organism evidence="2 3">
    <name type="scientific">Ceratodon purpureus</name>
    <name type="common">Fire moss</name>
    <name type="synonym">Dicranum purpureum</name>
    <dbReference type="NCBI Taxonomy" id="3225"/>
    <lineage>
        <taxon>Eukaryota</taxon>
        <taxon>Viridiplantae</taxon>
        <taxon>Streptophyta</taxon>
        <taxon>Embryophyta</taxon>
        <taxon>Bryophyta</taxon>
        <taxon>Bryophytina</taxon>
        <taxon>Bryopsida</taxon>
        <taxon>Dicranidae</taxon>
        <taxon>Pseudoditrichales</taxon>
        <taxon>Ditrichaceae</taxon>
        <taxon>Ceratodon</taxon>
    </lineage>
</organism>
<feature type="region of interest" description="Disordered" evidence="1">
    <location>
        <begin position="282"/>
        <end position="314"/>
    </location>
</feature>
<gene>
    <name evidence="2" type="ORF">KC19_11G056400</name>
</gene>
<dbReference type="Gene3D" id="3.30.160.60">
    <property type="entry name" value="Classic Zinc Finger"/>
    <property type="match status" value="1"/>
</dbReference>
<reference evidence="2 3" key="1">
    <citation type="submission" date="2020-06" db="EMBL/GenBank/DDBJ databases">
        <title>WGS assembly of Ceratodon purpureus strain R40.</title>
        <authorList>
            <person name="Carey S.B."/>
            <person name="Jenkins J."/>
            <person name="Shu S."/>
            <person name="Lovell J.T."/>
            <person name="Sreedasyam A."/>
            <person name="Maumus F."/>
            <person name="Tiley G.P."/>
            <person name="Fernandez-Pozo N."/>
            <person name="Barry K."/>
            <person name="Chen C."/>
            <person name="Wang M."/>
            <person name="Lipzen A."/>
            <person name="Daum C."/>
            <person name="Saski C.A."/>
            <person name="Payton A.C."/>
            <person name="Mcbreen J.C."/>
            <person name="Conrad R.E."/>
            <person name="Kollar L.M."/>
            <person name="Olsson S."/>
            <person name="Huttunen S."/>
            <person name="Landis J.B."/>
            <person name="Wickett N.J."/>
            <person name="Johnson M.G."/>
            <person name="Rensing S.A."/>
            <person name="Grimwood J."/>
            <person name="Schmutz J."/>
            <person name="Mcdaniel S.F."/>
        </authorList>
    </citation>
    <scope>NUCLEOTIDE SEQUENCE [LARGE SCALE GENOMIC DNA]</scope>
    <source>
        <strain evidence="2 3">R40</strain>
    </source>
</reference>
<feature type="compositionally biased region" description="Basic and acidic residues" evidence="1">
    <location>
        <begin position="195"/>
        <end position="217"/>
    </location>
</feature>
<feature type="region of interest" description="Disordered" evidence="1">
    <location>
        <begin position="195"/>
        <end position="244"/>
    </location>
</feature>
<feature type="region of interest" description="Disordered" evidence="1">
    <location>
        <begin position="135"/>
        <end position="160"/>
    </location>
</feature>
<proteinExistence type="predicted"/>
<accession>A0A8T0GF73</accession>
<evidence type="ECO:0000313" key="2">
    <source>
        <dbReference type="EMBL" id="KAG0556478.1"/>
    </source>
</evidence>
<dbReference type="OrthoDB" id="1918150at2759"/>
<dbReference type="AlphaFoldDB" id="A0A8T0GF73"/>
<feature type="region of interest" description="Disordered" evidence="1">
    <location>
        <begin position="633"/>
        <end position="682"/>
    </location>
</feature>
<comment type="caution">
    <text evidence="2">The sequence shown here is derived from an EMBL/GenBank/DDBJ whole genome shotgun (WGS) entry which is preliminary data.</text>
</comment>
<protein>
    <submittedName>
        <fullName evidence="2">Uncharacterized protein</fullName>
    </submittedName>
</protein>
<dbReference type="EMBL" id="CM026432">
    <property type="protein sequence ID" value="KAG0556478.1"/>
    <property type="molecule type" value="Genomic_DNA"/>
</dbReference>
<name>A0A8T0GF73_CERPU</name>
<dbReference type="Proteomes" id="UP000822688">
    <property type="component" value="Chromosome 11"/>
</dbReference>
<keyword evidence="3" id="KW-1185">Reference proteome</keyword>
<evidence type="ECO:0000256" key="1">
    <source>
        <dbReference type="SAM" id="MobiDB-lite"/>
    </source>
</evidence>